<dbReference type="PIRSF" id="PIRSF037618">
    <property type="entry name" value="RNA_Mtase_bacteria_prd"/>
    <property type="match status" value="1"/>
</dbReference>
<dbReference type="AlphaFoldDB" id="A0A5C6AMX5"/>
<keyword evidence="1" id="KW-0963">Cytoplasm</keyword>
<dbReference type="OrthoDB" id="9809404at2"/>
<dbReference type="InterPro" id="IPR004114">
    <property type="entry name" value="THUMP_dom"/>
</dbReference>
<dbReference type="SUPFAM" id="SSF53335">
    <property type="entry name" value="S-adenosyl-L-methionine-dependent methyltransferases"/>
    <property type="match status" value="2"/>
</dbReference>
<dbReference type="Pfam" id="PF10672">
    <property type="entry name" value="Methyltrans_SAM"/>
    <property type="match status" value="1"/>
</dbReference>
<evidence type="ECO:0000259" key="7">
    <source>
        <dbReference type="PROSITE" id="PS51165"/>
    </source>
</evidence>
<evidence type="ECO:0000256" key="5">
    <source>
        <dbReference type="ARBA" id="ARBA00022691"/>
    </source>
</evidence>
<dbReference type="PANTHER" id="PTHR47313:SF1">
    <property type="entry name" value="RIBOSOMAL RNA LARGE SUBUNIT METHYLTRANSFERASE K_L"/>
    <property type="match status" value="1"/>
</dbReference>
<evidence type="ECO:0000256" key="6">
    <source>
        <dbReference type="PROSITE-ProRule" id="PRU00529"/>
    </source>
</evidence>
<evidence type="ECO:0000313" key="8">
    <source>
        <dbReference type="EMBL" id="TWU00868.1"/>
    </source>
</evidence>
<keyword evidence="2" id="KW-0698">rRNA processing</keyword>
<evidence type="ECO:0000313" key="9">
    <source>
        <dbReference type="Proteomes" id="UP000320176"/>
    </source>
</evidence>
<evidence type="ECO:0000256" key="2">
    <source>
        <dbReference type="ARBA" id="ARBA00022552"/>
    </source>
</evidence>
<feature type="domain" description="THUMP" evidence="7">
    <location>
        <begin position="48"/>
        <end position="158"/>
    </location>
</feature>
<dbReference type="Gene3D" id="3.30.750.80">
    <property type="entry name" value="RNA methyltransferase domain (HRMD) like"/>
    <property type="match status" value="1"/>
</dbReference>
<dbReference type="InterPro" id="IPR029063">
    <property type="entry name" value="SAM-dependent_MTases_sf"/>
</dbReference>
<dbReference type="GO" id="GO:0003723">
    <property type="term" value="F:RNA binding"/>
    <property type="evidence" value="ECO:0007669"/>
    <property type="project" value="UniProtKB-UniRule"/>
</dbReference>
<dbReference type="Pfam" id="PF01170">
    <property type="entry name" value="UPF0020"/>
    <property type="match status" value="1"/>
</dbReference>
<sequence length="752" mass="84727">MNSETTFDLIATCGFGLEAILRRELQALGLEAAVGEPGRVNFCGDLAAVVQTNLWLRTSDRVLIRVAEFPAPDFDALFETVRDLPWGQWLPADGCFPVTGRSIKSQLSSVPAIQRSVKRAIVDAMQRDHQTMSLEETGALYKVDAALVKDHATITIDTTGRSLHRRGYHSTVAGGPVKETLAAALVMLSYWRADRPLLDPFCASGTIPIEAARIGRNIAPGILRDFAYQEWTGVDSDLWQDTISQANAAVIPELGERILASDSDPKVVRAARENAAIAGVDKDIHFDVKPVSGVSSKRRFGSLITHLPSPRATGPDRELDELYRSLPGILAHFPTWSHYFLTSHPKFEAIVGRQADRRRKLYNGRDQCTYFQFHGPKPVVGEGKPASEPAVQPAVDTDQVPSEADVVSDEQSLQRAEKPVAKPYVHAVGQAAFGALTDKAMEQAELFAVRLRKRQKHLRRWPTKRGITCFRLYERDIPEIPLVVDRYEDHLHITEYERPHDRDPAQHENWLELMARTAGEALEIPKGNVFLKRRSRLRDNTQYEKIDQTNHRLEVHEGGLKFLVNLADYVDTGLFLDHRVTRGMVRELAEGKNFLNLFAYTGSFSVYAAAGGAKRTTTVDLSRNYLKWAEDNLKRNGFSGDAHRLVASDIETFINEHPPGEMYDLVVLDPPTYSRSKRTEKDWDVQREAVPLLQSLLPLVRKGGVIFFSCNFRRFKFDTEALAVGEIHEISKQTVPEDFRNRRIHRCWRIVK</sequence>
<dbReference type="SMART" id="SM00981">
    <property type="entry name" value="THUMP"/>
    <property type="match status" value="1"/>
</dbReference>
<dbReference type="RefSeq" id="WP_146521415.1">
    <property type="nucleotide sequence ID" value="NZ_CP151726.1"/>
</dbReference>
<dbReference type="InterPro" id="IPR019614">
    <property type="entry name" value="SAM-dep_methyl-trfase"/>
</dbReference>
<dbReference type="Pfam" id="PF02926">
    <property type="entry name" value="THUMP"/>
    <property type="match status" value="1"/>
</dbReference>
<keyword evidence="6" id="KW-0694">RNA-binding</keyword>
<dbReference type="InterPro" id="IPR000241">
    <property type="entry name" value="RlmKL-like_Mtase"/>
</dbReference>
<dbReference type="Proteomes" id="UP000320176">
    <property type="component" value="Unassembled WGS sequence"/>
</dbReference>
<name>A0A5C6AMX5_9BACT</name>
<dbReference type="GO" id="GO:0008990">
    <property type="term" value="F:rRNA (guanine-N2-)-methyltransferase activity"/>
    <property type="evidence" value="ECO:0007669"/>
    <property type="project" value="InterPro"/>
</dbReference>
<keyword evidence="5" id="KW-0949">S-adenosyl-L-methionine</keyword>
<dbReference type="Pfam" id="PF22020">
    <property type="entry name" value="RlmL_1st"/>
    <property type="match status" value="1"/>
</dbReference>
<keyword evidence="9" id="KW-1185">Reference proteome</keyword>
<dbReference type="Gene3D" id="3.30.2130.30">
    <property type="match status" value="1"/>
</dbReference>
<dbReference type="PANTHER" id="PTHR47313">
    <property type="entry name" value="RIBOSOMAL RNA LARGE SUBUNIT METHYLTRANSFERASE K/L"/>
    <property type="match status" value="1"/>
</dbReference>
<protein>
    <submittedName>
        <fullName evidence="8">Ribosomal RNA large subunit methyltransferase K/L</fullName>
    </submittedName>
</protein>
<gene>
    <name evidence="8" type="primary">rlmL</name>
    <name evidence="8" type="ORF">Pla52n_42370</name>
</gene>
<dbReference type="CDD" id="cd11715">
    <property type="entry name" value="THUMP_AdoMetMT"/>
    <property type="match status" value="1"/>
</dbReference>
<dbReference type="InterPro" id="IPR054170">
    <property type="entry name" value="RlmL_1st"/>
</dbReference>
<dbReference type="NCBIfam" id="NF008748">
    <property type="entry name" value="PRK11783.1"/>
    <property type="match status" value="1"/>
</dbReference>
<organism evidence="8 9">
    <name type="scientific">Stieleria varia</name>
    <dbReference type="NCBI Taxonomy" id="2528005"/>
    <lineage>
        <taxon>Bacteria</taxon>
        <taxon>Pseudomonadati</taxon>
        <taxon>Planctomycetota</taxon>
        <taxon>Planctomycetia</taxon>
        <taxon>Pirellulales</taxon>
        <taxon>Pirellulaceae</taxon>
        <taxon>Stieleria</taxon>
    </lineage>
</organism>
<accession>A0A5C6AMX5</accession>
<evidence type="ECO:0000256" key="3">
    <source>
        <dbReference type="ARBA" id="ARBA00022603"/>
    </source>
</evidence>
<dbReference type="PROSITE" id="PS51165">
    <property type="entry name" value="THUMP"/>
    <property type="match status" value="1"/>
</dbReference>
<keyword evidence="3 8" id="KW-0489">Methyltransferase</keyword>
<dbReference type="CDD" id="cd02440">
    <property type="entry name" value="AdoMet_MTases"/>
    <property type="match status" value="1"/>
</dbReference>
<dbReference type="EMBL" id="SJPN01000005">
    <property type="protein sequence ID" value="TWU00868.1"/>
    <property type="molecule type" value="Genomic_DNA"/>
</dbReference>
<dbReference type="InterPro" id="IPR017244">
    <property type="entry name" value="23SrRNA_methyltr_KL"/>
</dbReference>
<evidence type="ECO:0000256" key="1">
    <source>
        <dbReference type="ARBA" id="ARBA00022490"/>
    </source>
</evidence>
<dbReference type="GO" id="GO:0005737">
    <property type="term" value="C:cytoplasm"/>
    <property type="evidence" value="ECO:0007669"/>
    <property type="project" value="InterPro"/>
</dbReference>
<proteinExistence type="predicted"/>
<dbReference type="GO" id="GO:0070043">
    <property type="term" value="F:rRNA (guanine-N7-)-methyltransferase activity"/>
    <property type="evidence" value="ECO:0007669"/>
    <property type="project" value="TreeGrafter"/>
</dbReference>
<keyword evidence="4 8" id="KW-0808">Transferase</keyword>
<reference evidence="8 9" key="1">
    <citation type="submission" date="2019-02" db="EMBL/GenBank/DDBJ databases">
        <title>Deep-cultivation of Planctomycetes and their phenomic and genomic characterization uncovers novel biology.</title>
        <authorList>
            <person name="Wiegand S."/>
            <person name="Jogler M."/>
            <person name="Boedeker C."/>
            <person name="Pinto D."/>
            <person name="Vollmers J."/>
            <person name="Rivas-Marin E."/>
            <person name="Kohn T."/>
            <person name="Peeters S.H."/>
            <person name="Heuer A."/>
            <person name="Rast P."/>
            <person name="Oberbeckmann S."/>
            <person name="Bunk B."/>
            <person name="Jeske O."/>
            <person name="Meyerdierks A."/>
            <person name="Storesund J.E."/>
            <person name="Kallscheuer N."/>
            <person name="Luecker S."/>
            <person name="Lage O.M."/>
            <person name="Pohl T."/>
            <person name="Merkel B.J."/>
            <person name="Hornburger P."/>
            <person name="Mueller R.-W."/>
            <person name="Bruemmer F."/>
            <person name="Labrenz M."/>
            <person name="Spormann A.M."/>
            <person name="Op Den Camp H."/>
            <person name="Overmann J."/>
            <person name="Amann R."/>
            <person name="Jetten M.S.M."/>
            <person name="Mascher T."/>
            <person name="Medema M.H."/>
            <person name="Devos D.P."/>
            <person name="Kaster A.-K."/>
            <person name="Ovreas L."/>
            <person name="Rohde M."/>
            <person name="Galperin M.Y."/>
            <person name="Jogler C."/>
        </authorList>
    </citation>
    <scope>NUCLEOTIDE SEQUENCE [LARGE SCALE GENOMIC DNA]</scope>
    <source>
        <strain evidence="8 9">Pla52n</strain>
    </source>
</reference>
<evidence type="ECO:0000256" key="4">
    <source>
        <dbReference type="ARBA" id="ARBA00022679"/>
    </source>
</evidence>
<comment type="caution">
    <text evidence="8">The sequence shown here is derived from an EMBL/GenBank/DDBJ whole genome shotgun (WGS) entry which is preliminary data.</text>
</comment>
<dbReference type="Gene3D" id="3.40.50.150">
    <property type="entry name" value="Vaccinia Virus protein VP39"/>
    <property type="match status" value="2"/>
</dbReference>